<dbReference type="EMBL" id="CM004476">
    <property type="protein sequence ID" value="OCT75382.1"/>
    <property type="molecule type" value="Genomic_DNA"/>
</dbReference>
<evidence type="ECO:0000256" key="1">
    <source>
        <dbReference type="SAM" id="SignalP"/>
    </source>
</evidence>
<reference evidence="3" key="1">
    <citation type="journal article" date="2016" name="Nature">
        <title>Genome evolution in the allotetraploid frog Xenopus laevis.</title>
        <authorList>
            <person name="Session A.M."/>
            <person name="Uno Y."/>
            <person name="Kwon T."/>
            <person name="Chapman J.A."/>
            <person name="Toyoda A."/>
            <person name="Takahashi S."/>
            <person name="Fukui A."/>
            <person name="Hikosaka A."/>
            <person name="Suzuki A."/>
            <person name="Kondo M."/>
            <person name="van Heeringen S.J."/>
            <person name="Quigley I."/>
            <person name="Heinz S."/>
            <person name="Ogino H."/>
            <person name="Ochi H."/>
            <person name="Hellsten U."/>
            <person name="Lyons J.B."/>
            <person name="Simakov O."/>
            <person name="Putnam N."/>
            <person name="Stites J."/>
            <person name="Kuroki Y."/>
            <person name="Tanaka T."/>
            <person name="Michiue T."/>
            <person name="Watanabe M."/>
            <person name="Bogdanovic O."/>
            <person name="Lister R."/>
            <person name="Georgiou G."/>
            <person name="Paranjpe S.S."/>
            <person name="van Kruijsbergen I."/>
            <person name="Shu S."/>
            <person name="Carlson J."/>
            <person name="Kinoshita T."/>
            <person name="Ohta Y."/>
            <person name="Mawaribuchi S."/>
            <person name="Jenkins J."/>
            <person name="Grimwood J."/>
            <person name="Schmutz J."/>
            <person name="Mitros T."/>
            <person name="Mozaffari S.V."/>
            <person name="Suzuki Y."/>
            <person name="Haramoto Y."/>
            <person name="Yamamoto T.S."/>
            <person name="Takagi C."/>
            <person name="Heald R."/>
            <person name="Miller K."/>
            <person name="Haudenschild C."/>
            <person name="Kitzman J."/>
            <person name="Nakayama T."/>
            <person name="Izutsu Y."/>
            <person name="Robert J."/>
            <person name="Fortriede J."/>
            <person name="Burns K."/>
            <person name="Lotay V."/>
            <person name="Karimi K."/>
            <person name="Yasuoka Y."/>
            <person name="Dichmann D.S."/>
            <person name="Flajnik M.F."/>
            <person name="Houston D.W."/>
            <person name="Shendure J."/>
            <person name="DuPasquier L."/>
            <person name="Vize P.D."/>
            <person name="Zorn A.M."/>
            <person name="Ito M."/>
            <person name="Marcotte E.M."/>
            <person name="Wallingford J.B."/>
            <person name="Ito Y."/>
            <person name="Asashima M."/>
            <person name="Ueno N."/>
            <person name="Matsuda Y."/>
            <person name="Veenstra G.J."/>
            <person name="Fujiyama A."/>
            <person name="Harland R.M."/>
            <person name="Taira M."/>
            <person name="Rokhsar D.S."/>
        </authorList>
    </citation>
    <scope>NUCLEOTIDE SEQUENCE [LARGE SCALE GENOMIC DNA]</scope>
    <source>
        <strain evidence="3">J</strain>
    </source>
</reference>
<evidence type="ECO:0000313" key="2">
    <source>
        <dbReference type="EMBL" id="OCT75382.1"/>
    </source>
</evidence>
<protein>
    <submittedName>
        <fullName evidence="2">Uncharacterized protein</fullName>
    </submittedName>
</protein>
<dbReference type="AlphaFoldDB" id="A0A974CLC8"/>
<feature type="signal peptide" evidence="1">
    <location>
        <begin position="1"/>
        <end position="21"/>
    </location>
</feature>
<evidence type="ECO:0000313" key="3">
    <source>
        <dbReference type="Proteomes" id="UP000694892"/>
    </source>
</evidence>
<accession>A0A974CLC8</accession>
<keyword evidence="1" id="KW-0732">Signal</keyword>
<proteinExistence type="predicted"/>
<dbReference type="Proteomes" id="UP000694892">
    <property type="component" value="Chromosome 6L"/>
</dbReference>
<sequence length="67" mass="7568">MKYLGILMLLVLSATVISVQSAAVFPPYQCDNCMDCCDKFVSDTVFNNQFCTHCRSHCCGRINNIQR</sequence>
<organism evidence="2 3">
    <name type="scientific">Xenopus laevis</name>
    <name type="common">African clawed frog</name>
    <dbReference type="NCBI Taxonomy" id="8355"/>
    <lineage>
        <taxon>Eukaryota</taxon>
        <taxon>Metazoa</taxon>
        <taxon>Chordata</taxon>
        <taxon>Craniata</taxon>
        <taxon>Vertebrata</taxon>
        <taxon>Euteleostomi</taxon>
        <taxon>Amphibia</taxon>
        <taxon>Batrachia</taxon>
        <taxon>Anura</taxon>
        <taxon>Pipoidea</taxon>
        <taxon>Pipidae</taxon>
        <taxon>Xenopodinae</taxon>
        <taxon>Xenopus</taxon>
        <taxon>Xenopus</taxon>
    </lineage>
</organism>
<name>A0A974CLC8_XENLA</name>
<gene>
    <name evidence="2" type="ORF">XELAEV_18030561mg</name>
</gene>
<feature type="chain" id="PRO_5038043621" evidence="1">
    <location>
        <begin position="22"/>
        <end position="67"/>
    </location>
</feature>